<sequence length="432" mass="49289">MNIPLFFLRTPYRVREYMLEDDKDYSLKSTEILSPYKRTQKSCSEYYLAENHIESPIEGLGQTAVPNTYVKMEDDFQSRVYNGRFFSNGDFYYCSSQDEIKIYDVSDTENWKCVNSFVARGVSWTITDVDLSPDENFLVYSSMNPVINIIKLNSDAISSTFTFSTDQHSILLNQIDPGYGIFSCEFSGSGTEVLVGTRIQTLEIHDLVKKKLAYRALNAHDDDINTACFASEGSQVIYSGSDDSLIKIWDRRVSGSVSQGVLIGHREGITYLSSKGNGLNLISNGKDQCIKLWDIRKLMSPSESRDFIRSHQYQMGFDYRMGRYPLENYHKLLAADNSVTTFKGHKVLGTLIRCHFSPLETTGQRYIYTGGADGKVWIYDSLTGKTIQTLQYEEAEENEYEDTVCRDVSWHPYRPMIAATSFSGSIYQYSYV</sequence>
<dbReference type="Proteomes" id="UP000187209">
    <property type="component" value="Unassembled WGS sequence"/>
</dbReference>
<dbReference type="SUPFAM" id="SSF50978">
    <property type="entry name" value="WD40 repeat-like"/>
    <property type="match status" value="1"/>
</dbReference>
<organism evidence="2 3">
    <name type="scientific">Stentor coeruleus</name>
    <dbReference type="NCBI Taxonomy" id="5963"/>
    <lineage>
        <taxon>Eukaryota</taxon>
        <taxon>Sar</taxon>
        <taxon>Alveolata</taxon>
        <taxon>Ciliophora</taxon>
        <taxon>Postciliodesmatophora</taxon>
        <taxon>Heterotrichea</taxon>
        <taxon>Heterotrichida</taxon>
        <taxon>Stentoridae</taxon>
        <taxon>Stentor</taxon>
    </lineage>
</organism>
<dbReference type="OrthoDB" id="312140at2759"/>
<evidence type="ECO:0000256" key="1">
    <source>
        <dbReference type="PROSITE-ProRule" id="PRU00221"/>
    </source>
</evidence>
<dbReference type="InterPro" id="IPR001680">
    <property type="entry name" value="WD40_rpt"/>
</dbReference>
<dbReference type="Pfam" id="PF00400">
    <property type="entry name" value="WD40"/>
    <property type="match status" value="3"/>
</dbReference>
<name>A0A1R2CUQ0_9CILI</name>
<evidence type="ECO:0000313" key="3">
    <source>
        <dbReference type="Proteomes" id="UP000187209"/>
    </source>
</evidence>
<dbReference type="InterPro" id="IPR036322">
    <property type="entry name" value="WD40_repeat_dom_sf"/>
</dbReference>
<dbReference type="AlphaFoldDB" id="A0A1R2CUQ0"/>
<dbReference type="PROSITE" id="PS50294">
    <property type="entry name" value="WD_REPEATS_REGION"/>
    <property type="match status" value="2"/>
</dbReference>
<dbReference type="SMART" id="SM00320">
    <property type="entry name" value="WD40"/>
    <property type="match status" value="7"/>
</dbReference>
<dbReference type="InterPro" id="IPR051859">
    <property type="entry name" value="DCAF"/>
</dbReference>
<proteinExistence type="predicted"/>
<dbReference type="Gene3D" id="2.130.10.10">
    <property type="entry name" value="YVTN repeat-like/Quinoprotein amine dehydrogenase"/>
    <property type="match status" value="1"/>
</dbReference>
<keyword evidence="3" id="KW-1185">Reference proteome</keyword>
<protein>
    <submittedName>
        <fullName evidence="2">Uncharacterized protein</fullName>
    </submittedName>
</protein>
<reference evidence="2 3" key="1">
    <citation type="submission" date="2016-11" db="EMBL/GenBank/DDBJ databases">
        <title>The macronuclear genome of Stentor coeruleus: a giant cell with tiny introns.</title>
        <authorList>
            <person name="Slabodnick M."/>
            <person name="Ruby J.G."/>
            <person name="Reiff S.B."/>
            <person name="Swart E.C."/>
            <person name="Gosai S."/>
            <person name="Prabakaran S."/>
            <person name="Witkowska E."/>
            <person name="Larue G.E."/>
            <person name="Fisher S."/>
            <person name="Freeman R.M."/>
            <person name="Gunawardena J."/>
            <person name="Chu W."/>
            <person name="Stover N.A."/>
            <person name="Gregory B.D."/>
            <person name="Nowacki M."/>
            <person name="Derisi J."/>
            <person name="Roy S.W."/>
            <person name="Marshall W.F."/>
            <person name="Sood P."/>
        </authorList>
    </citation>
    <scope>NUCLEOTIDE SEQUENCE [LARGE SCALE GENOMIC DNA]</scope>
    <source>
        <strain evidence="2">WM001</strain>
    </source>
</reference>
<dbReference type="GO" id="GO:0043161">
    <property type="term" value="P:proteasome-mediated ubiquitin-dependent protein catabolic process"/>
    <property type="evidence" value="ECO:0007669"/>
    <property type="project" value="TreeGrafter"/>
</dbReference>
<dbReference type="EMBL" id="MPUH01000056">
    <property type="protein sequence ID" value="OMJ92705.1"/>
    <property type="molecule type" value="Genomic_DNA"/>
</dbReference>
<keyword evidence="1" id="KW-0853">WD repeat</keyword>
<dbReference type="PANTHER" id="PTHR19847">
    <property type="entry name" value="DDB1- AND CUL4-ASSOCIATED FACTOR 11"/>
    <property type="match status" value="1"/>
</dbReference>
<feature type="repeat" description="WD" evidence="1">
    <location>
        <begin position="217"/>
        <end position="250"/>
    </location>
</feature>
<dbReference type="InterPro" id="IPR015943">
    <property type="entry name" value="WD40/YVTN_repeat-like_dom_sf"/>
</dbReference>
<feature type="repeat" description="WD" evidence="1">
    <location>
        <begin position="262"/>
        <end position="296"/>
    </location>
</feature>
<dbReference type="PROSITE" id="PS50082">
    <property type="entry name" value="WD_REPEATS_2"/>
    <property type="match status" value="2"/>
</dbReference>
<dbReference type="PANTHER" id="PTHR19847:SF7">
    <property type="entry name" value="DDB1- AND CUL4-ASSOCIATED FACTOR 11"/>
    <property type="match status" value="1"/>
</dbReference>
<evidence type="ECO:0000313" key="2">
    <source>
        <dbReference type="EMBL" id="OMJ92705.1"/>
    </source>
</evidence>
<dbReference type="GO" id="GO:0080008">
    <property type="term" value="C:Cul4-RING E3 ubiquitin ligase complex"/>
    <property type="evidence" value="ECO:0007669"/>
    <property type="project" value="TreeGrafter"/>
</dbReference>
<comment type="caution">
    <text evidence="2">The sequence shown here is derived from an EMBL/GenBank/DDBJ whole genome shotgun (WGS) entry which is preliminary data.</text>
</comment>
<gene>
    <name evidence="2" type="ORF">SteCoe_4447</name>
</gene>
<accession>A0A1R2CUQ0</accession>